<reference evidence="14 21" key="5">
    <citation type="submission" date="2020-07" db="EMBL/GenBank/DDBJ databases">
        <title>Bacterial metabolism rescues the inhibition of intestinal drug absorption by food and drug additives.</title>
        <authorList>
            <person name="Zou L."/>
            <person name="Spanogiannopoulos P."/>
            <person name="Chien H.-C."/>
            <person name="Pieper L.M."/>
            <person name="Cai W."/>
            <person name="Khuri N."/>
            <person name="Pottel J."/>
            <person name="Vora B."/>
            <person name="Ni Z."/>
            <person name="Tsakalozou E."/>
            <person name="Zhang W."/>
            <person name="Shoichet B.K."/>
            <person name="Giacomini K.M."/>
            <person name="Turnbaugh P.J."/>
        </authorList>
    </citation>
    <scope>NUCLEOTIDE SEQUENCE [LARGE SCALE GENOMIC DNA]</scope>
    <source>
        <strain evidence="14 21">B33</strain>
    </source>
</reference>
<dbReference type="PROSITE" id="PS51257">
    <property type="entry name" value="PROKAR_LIPOPROTEIN"/>
    <property type="match status" value="1"/>
</dbReference>
<evidence type="ECO:0000313" key="8">
    <source>
        <dbReference type="EMBL" id="CUO13930.1"/>
    </source>
</evidence>
<comment type="similarity">
    <text evidence="2">Belongs to the SusD family.</text>
</comment>
<sequence>MKNYKNIFRILIGTVCFQLSMTGCSDDFLTPDPLSLYEPSITFNTVEGLNAALASADKALRAYWTNTEACDLMLPLMSEYLFSDLTVAAKTDDALIFCDINERFTPNNGWYNFDQNRLVIFWGETYNGIKYANTIISYIDKVEGLDESIKNEYLGRAYFHRAYRYLNLCFQFGDVPFVSKIIDRPKQDYKSTKREAIIKKLVQDMEFAVQHVPDQKDMTYIGMINKGACRQLLIKCYLANGEFQKAKEQADILISQSGYKLMTETFGTFSNPHPTTWNITNNVIWNLHQGNNKVIAANKEAILVMPNRYGSDSGIRTRTMRNLVPWWNATSISTPDNKLAVDRFALTHASYDASMDYNRTFGRGVGVVRPTYFAENSLWYLNGNHDDGDLRHNSKVGNWVHMEDLKYNNPNSVYYGKHLSYSCINDNGEEQILCNDTVRTWFDWPHYKTWSESPEDEAPHLNNYQGSGYSDFYLYRLAETYLLRAEANYYLGNIEEATADVNIIRQRAKCDIFYSKVNIDDIVDERARELYMEEWRFTELSRISYCLALSGKPDNEGKVYDVDKLYEDSFWWHRINKYNNYYNKPDAPIVKGRKYTIGRHNINWPIPQSAIDANLLGKLGQNPGYDGYDPTVEKWNTWEEAVADEQ</sequence>
<evidence type="ECO:0000256" key="2">
    <source>
        <dbReference type="ARBA" id="ARBA00006275"/>
    </source>
</evidence>
<dbReference type="Pfam" id="PF07980">
    <property type="entry name" value="SusD_RagB"/>
    <property type="match status" value="1"/>
</dbReference>
<dbReference type="EMBL" id="WDAX01000011">
    <property type="protein sequence ID" value="KAB6575063.1"/>
    <property type="molecule type" value="Genomic_DNA"/>
</dbReference>
<reference evidence="14 21" key="4">
    <citation type="submission" date="2020-04" db="EMBL/GenBank/DDBJ databases">
        <authorList>
            <person name="Pieper L."/>
        </authorList>
    </citation>
    <scope>NUCLEOTIDE SEQUENCE [LARGE SCALE GENOMIC DNA]</scope>
    <source>
        <strain evidence="14 21">B33</strain>
    </source>
</reference>
<evidence type="ECO:0000313" key="12">
    <source>
        <dbReference type="EMBL" id="KAB6696411.1"/>
    </source>
</evidence>
<dbReference type="SUPFAM" id="SSF48452">
    <property type="entry name" value="TPR-like"/>
    <property type="match status" value="1"/>
</dbReference>
<evidence type="ECO:0000259" key="7">
    <source>
        <dbReference type="Pfam" id="PF14322"/>
    </source>
</evidence>
<gene>
    <name evidence="8" type="ORF">ERS852457_01416</name>
    <name evidence="9" type="ORF">F9Z94_10960</name>
    <name evidence="13" type="ORF">GAY17_05510</name>
    <name evidence="10" type="ORF">GAY76_06415</name>
    <name evidence="11" type="ORF">GAZ76_00550</name>
    <name evidence="12" type="ORF">GAZ92_02095</name>
    <name evidence="14" type="ORF">HUV05_08865</name>
</gene>
<evidence type="ECO:0000313" key="15">
    <source>
        <dbReference type="Proteomes" id="UP000095333"/>
    </source>
</evidence>
<evidence type="ECO:0000256" key="1">
    <source>
        <dbReference type="ARBA" id="ARBA00004442"/>
    </source>
</evidence>
<evidence type="ECO:0000259" key="6">
    <source>
        <dbReference type="Pfam" id="PF07980"/>
    </source>
</evidence>
<reference evidence="8 15" key="1">
    <citation type="submission" date="2015-09" db="EMBL/GenBank/DDBJ databases">
        <authorList>
            <consortium name="Pathogen Informatics"/>
        </authorList>
    </citation>
    <scope>NUCLEOTIDE SEQUENCE [LARGE SCALE GENOMIC DNA]</scope>
    <source>
        <strain evidence="8 15">2789STDY5834842</strain>
    </source>
</reference>
<dbReference type="Gene3D" id="1.25.40.390">
    <property type="match status" value="1"/>
</dbReference>
<evidence type="ECO:0000256" key="5">
    <source>
        <dbReference type="ARBA" id="ARBA00023237"/>
    </source>
</evidence>
<dbReference type="GO" id="GO:0009279">
    <property type="term" value="C:cell outer membrane"/>
    <property type="evidence" value="ECO:0007669"/>
    <property type="project" value="UniProtKB-SubCell"/>
</dbReference>
<dbReference type="EMBL" id="WCIF01000011">
    <property type="protein sequence ID" value="KAB5437260.1"/>
    <property type="molecule type" value="Genomic_DNA"/>
</dbReference>
<evidence type="ECO:0000313" key="17">
    <source>
        <dbReference type="Proteomes" id="UP000462885"/>
    </source>
</evidence>
<evidence type="ECO:0000313" key="11">
    <source>
        <dbReference type="EMBL" id="KAB6663984.1"/>
    </source>
</evidence>
<keyword evidence="3" id="KW-0732">Signal</keyword>
<dbReference type="InterPro" id="IPR012944">
    <property type="entry name" value="SusD_RagB_dom"/>
</dbReference>
<accession>A0A174CPY6</accession>
<dbReference type="Pfam" id="PF14322">
    <property type="entry name" value="SusD-like_3"/>
    <property type="match status" value="1"/>
</dbReference>
<evidence type="ECO:0000313" key="18">
    <source>
        <dbReference type="Proteomes" id="UP000462922"/>
    </source>
</evidence>
<dbReference type="EMBL" id="CYZI01000005">
    <property type="protein sequence ID" value="CUO13930.1"/>
    <property type="molecule type" value="Genomic_DNA"/>
</dbReference>
<dbReference type="InterPro" id="IPR033985">
    <property type="entry name" value="SusD-like_N"/>
</dbReference>
<dbReference type="Proteomes" id="UP000462922">
    <property type="component" value="Unassembled WGS sequence"/>
</dbReference>
<dbReference type="AlphaFoldDB" id="A0A174CPY6"/>
<dbReference type="Proteomes" id="UP000462885">
    <property type="component" value="Unassembled WGS sequence"/>
</dbReference>
<feature type="domain" description="RagB/SusD" evidence="6">
    <location>
        <begin position="361"/>
        <end position="625"/>
    </location>
</feature>
<name>A0A174CPY6_PHOVU</name>
<dbReference type="Proteomes" id="UP000437380">
    <property type="component" value="Unassembled WGS sequence"/>
</dbReference>
<evidence type="ECO:0000313" key="16">
    <source>
        <dbReference type="Proteomes" id="UP000437380"/>
    </source>
</evidence>
<evidence type="ECO:0000313" key="20">
    <source>
        <dbReference type="Proteomes" id="UP000470952"/>
    </source>
</evidence>
<evidence type="ECO:0000256" key="4">
    <source>
        <dbReference type="ARBA" id="ARBA00023136"/>
    </source>
</evidence>
<evidence type="ECO:0000313" key="10">
    <source>
        <dbReference type="EMBL" id="KAB6575063.1"/>
    </source>
</evidence>
<dbReference type="Proteomes" id="UP000470952">
    <property type="component" value="Unassembled WGS sequence"/>
</dbReference>
<reference evidence="16 18" key="2">
    <citation type="journal article" date="2019" name="Nat. Med.">
        <title>A library of human gut bacterial isolates paired with longitudinal multiomics data enables mechanistic microbiome research.</title>
        <authorList>
            <person name="Poyet M."/>
            <person name="Groussin M."/>
            <person name="Gibbons S.M."/>
            <person name="Avila-Pacheco J."/>
            <person name="Jiang X."/>
            <person name="Kearney S.M."/>
            <person name="Perrotta A.R."/>
            <person name="Berdy B."/>
            <person name="Zhao S."/>
            <person name="Lieberman T.D."/>
            <person name="Swanson P.K."/>
            <person name="Smith M."/>
            <person name="Roesemann S."/>
            <person name="Alexander J.E."/>
            <person name="Rich S.A."/>
            <person name="Livny J."/>
            <person name="Vlamakis H."/>
            <person name="Clish C."/>
            <person name="Bullock K."/>
            <person name="Deik A."/>
            <person name="Scott J."/>
            <person name="Pierce K.A."/>
            <person name="Xavier R.J."/>
            <person name="Alm E.J."/>
        </authorList>
    </citation>
    <scope>NUCLEOTIDE SEQUENCE [LARGE SCALE GENOMIC DNA]</scope>
    <source>
        <strain evidence="10 18">BIOML-A110</strain>
        <strain evidence="13 16">BIOML-A82</strain>
        <strain evidence="12 19">BIOML-A85</strain>
        <strain evidence="11 20">BIOML-A93</strain>
    </source>
</reference>
<dbReference type="Proteomes" id="UP000524321">
    <property type="component" value="Unassembled WGS sequence"/>
</dbReference>
<dbReference type="GeneID" id="5302748"/>
<dbReference type="EMBL" id="WDAG01000001">
    <property type="protein sequence ID" value="KAB6663984.1"/>
    <property type="molecule type" value="Genomic_DNA"/>
</dbReference>
<comment type="subcellular location">
    <subcellularLocation>
        <location evidence="1">Cell outer membrane</location>
    </subcellularLocation>
</comment>
<keyword evidence="4" id="KW-0472">Membrane</keyword>
<evidence type="ECO:0000313" key="13">
    <source>
        <dbReference type="EMBL" id="KAB6701811.1"/>
    </source>
</evidence>
<evidence type="ECO:0000313" key="14">
    <source>
        <dbReference type="EMBL" id="NVB73628.1"/>
    </source>
</evidence>
<dbReference type="InterPro" id="IPR011990">
    <property type="entry name" value="TPR-like_helical_dom_sf"/>
</dbReference>
<proteinExistence type="inferred from homology"/>
<dbReference type="EMBL" id="WCZY01000002">
    <property type="protein sequence ID" value="KAB6696411.1"/>
    <property type="molecule type" value="Genomic_DNA"/>
</dbReference>
<dbReference type="OMA" id="RIQHYND"/>
<dbReference type="Proteomes" id="UP000095333">
    <property type="component" value="Unassembled WGS sequence"/>
</dbReference>
<feature type="domain" description="SusD-like N-terminal" evidence="7">
    <location>
        <begin position="108"/>
        <end position="238"/>
    </location>
</feature>
<dbReference type="RefSeq" id="WP_011965327.1">
    <property type="nucleotide sequence ID" value="NZ_CAXSLB010000005.1"/>
</dbReference>
<evidence type="ECO:0000313" key="19">
    <source>
        <dbReference type="Proteomes" id="UP000470777"/>
    </source>
</evidence>
<organism evidence="8 15">
    <name type="scientific">Phocaeicola vulgatus</name>
    <name type="common">Bacteroides vulgatus</name>
    <dbReference type="NCBI Taxonomy" id="821"/>
    <lineage>
        <taxon>Bacteria</taxon>
        <taxon>Pseudomonadati</taxon>
        <taxon>Bacteroidota</taxon>
        <taxon>Bacteroidia</taxon>
        <taxon>Bacteroidales</taxon>
        <taxon>Bacteroidaceae</taxon>
        <taxon>Phocaeicola</taxon>
    </lineage>
</organism>
<evidence type="ECO:0000256" key="3">
    <source>
        <dbReference type="ARBA" id="ARBA00022729"/>
    </source>
</evidence>
<dbReference type="EMBL" id="JABWDJ010000027">
    <property type="protein sequence ID" value="NVB73628.1"/>
    <property type="molecule type" value="Genomic_DNA"/>
</dbReference>
<evidence type="ECO:0000313" key="9">
    <source>
        <dbReference type="EMBL" id="KAB5437260.1"/>
    </source>
</evidence>
<dbReference type="Proteomes" id="UP000470777">
    <property type="component" value="Unassembled WGS sequence"/>
</dbReference>
<keyword evidence="5" id="KW-0998">Cell outer membrane</keyword>
<protein>
    <submittedName>
        <fullName evidence="8">RagB/SusD domain-containing protein</fullName>
    </submittedName>
    <submittedName>
        <fullName evidence="9">RagB/SusD family nutrient uptake outer membrane protein</fullName>
    </submittedName>
</protein>
<evidence type="ECO:0000313" key="21">
    <source>
        <dbReference type="Proteomes" id="UP000524321"/>
    </source>
</evidence>
<dbReference type="EMBL" id="WCZV01000005">
    <property type="protein sequence ID" value="KAB6701811.1"/>
    <property type="molecule type" value="Genomic_DNA"/>
</dbReference>
<reference evidence="9 17" key="3">
    <citation type="submission" date="2019-10" db="EMBL/GenBank/DDBJ databases">
        <title>Genome Sequence and Assembly of iSURF_14.</title>
        <authorList>
            <person name="Wucher B.R."/>
            <person name="Ruoff K.L."/>
            <person name="Price C.E."/>
            <person name="Valls R.R."/>
            <person name="O'Toole G.A."/>
        </authorList>
    </citation>
    <scope>NUCLEOTIDE SEQUENCE [LARGE SCALE GENOMIC DNA]</scope>
    <source>
        <strain evidence="9 17">ANK132K_3B</strain>
    </source>
</reference>